<dbReference type="PIRSF" id="PIRSF000429">
    <property type="entry name" value="Ac-CoA_Ac_transf"/>
    <property type="match status" value="1"/>
</dbReference>
<dbReference type="PANTHER" id="PTHR43365:SF1">
    <property type="entry name" value="ACETYL-COA C-ACYLTRANSFERASE"/>
    <property type="match status" value="1"/>
</dbReference>
<dbReference type="PROSITE" id="PS00737">
    <property type="entry name" value="THIOLASE_2"/>
    <property type="match status" value="1"/>
</dbReference>
<accession>A0ABX7KC18</accession>
<dbReference type="EMBL" id="CP061510">
    <property type="protein sequence ID" value="QSB45363.1"/>
    <property type="molecule type" value="Genomic_DNA"/>
</dbReference>
<feature type="domain" description="Thiolase N-terminal" evidence="5">
    <location>
        <begin position="5"/>
        <end position="235"/>
    </location>
</feature>
<dbReference type="InterPro" id="IPR002155">
    <property type="entry name" value="Thiolase"/>
</dbReference>
<dbReference type="Pfam" id="PF02803">
    <property type="entry name" value="Thiolase_C"/>
    <property type="match status" value="1"/>
</dbReference>
<dbReference type="InterPro" id="IPR020616">
    <property type="entry name" value="Thiolase_N"/>
</dbReference>
<evidence type="ECO:0000256" key="3">
    <source>
        <dbReference type="ARBA" id="ARBA00023315"/>
    </source>
</evidence>
<evidence type="ECO:0000256" key="1">
    <source>
        <dbReference type="ARBA" id="ARBA00010982"/>
    </source>
</evidence>
<keyword evidence="2 4" id="KW-0808">Transferase</keyword>
<keyword evidence="3 4" id="KW-0012">Acyltransferase</keyword>
<dbReference type="NCBIfam" id="NF004682">
    <property type="entry name" value="PRK06025.1"/>
    <property type="match status" value="1"/>
</dbReference>
<feature type="domain" description="Thiolase C-terminal" evidence="6">
    <location>
        <begin position="294"/>
        <end position="416"/>
    </location>
</feature>
<proteinExistence type="inferred from homology"/>
<dbReference type="PROSITE" id="PS00099">
    <property type="entry name" value="THIOLASE_3"/>
    <property type="match status" value="1"/>
</dbReference>
<organism evidence="7 8">
    <name type="scientific">Tsuneonella flava</name>
    <dbReference type="NCBI Taxonomy" id="2055955"/>
    <lineage>
        <taxon>Bacteria</taxon>
        <taxon>Pseudomonadati</taxon>
        <taxon>Pseudomonadota</taxon>
        <taxon>Alphaproteobacteria</taxon>
        <taxon>Sphingomonadales</taxon>
        <taxon>Erythrobacteraceae</taxon>
        <taxon>Tsuneonella</taxon>
    </lineage>
</organism>
<dbReference type="InterPro" id="IPR020617">
    <property type="entry name" value="Thiolase_C"/>
</dbReference>
<evidence type="ECO:0000313" key="8">
    <source>
        <dbReference type="Proteomes" id="UP000663637"/>
    </source>
</evidence>
<dbReference type="NCBIfam" id="TIGR01930">
    <property type="entry name" value="AcCoA-C-Actrans"/>
    <property type="match status" value="1"/>
</dbReference>
<comment type="similarity">
    <text evidence="1 4">Belongs to the thiolase-like superfamily. Thiolase family.</text>
</comment>
<dbReference type="CDD" id="cd00751">
    <property type="entry name" value="thiolase"/>
    <property type="match status" value="1"/>
</dbReference>
<dbReference type="Pfam" id="PF00108">
    <property type="entry name" value="Thiolase_N"/>
    <property type="match status" value="1"/>
</dbReference>
<gene>
    <name evidence="7" type="ORF">IDJ81_04360</name>
</gene>
<sequence>MTQAYIIDAVRTPRGIGKVGKGALAHLHPQHLAATVLKSIAERNDLDTATVDDIIWSTSSQRGKQGGDLGRMAALDAGYDVKASGMTLDRFCGGGISTVALAAAQVMSGMEDCVIAGGTEMMSFTSEREKAAVAGGLEPSMMGSHNPHLDQVHPQSHQGICADAIASMEGISREDLDALGAESQRRAAIAIEEGRFDKSLVPVRDHEGNVVLDKEEFPRPGTTAEALGQLKPSFTGLADYEYNEKGDTFRKQINRRYPDVEIEHVHHAGNSSGVVDGAAAVLVVSEDYAKANNLKPRGRIVATANIGDDPTLMLNAPVPAAKKVLEKAGLTVDDIDLWEINEAFAVVAEKFMRDLDLDRDKVNVNGGSIALGHPIGATGAILIGTVLDELERSGGRYGLVTMCAAGGMAPAIIIEKVDGFVDADK</sequence>
<dbReference type="InterPro" id="IPR020610">
    <property type="entry name" value="Thiolase_AS"/>
</dbReference>
<dbReference type="InterPro" id="IPR020613">
    <property type="entry name" value="Thiolase_CS"/>
</dbReference>
<evidence type="ECO:0000313" key="7">
    <source>
        <dbReference type="EMBL" id="QSB45363.1"/>
    </source>
</evidence>
<dbReference type="Proteomes" id="UP000663637">
    <property type="component" value="Chromosome"/>
</dbReference>
<dbReference type="Gene3D" id="3.40.47.10">
    <property type="match status" value="2"/>
</dbReference>
<reference evidence="7 8" key="1">
    <citation type="submission" date="2020-09" db="EMBL/GenBank/DDBJ databases">
        <title>Complete genome sequence of altererythrobacter flavus SS-21NJ, isolated from Dongying oil sludge in Shandong province.</title>
        <authorList>
            <person name="Sun S."/>
            <person name="Zhang Z."/>
        </authorList>
    </citation>
    <scope>NUCLEOTIDE SEQUENCE [LARGE SCALE GENOMIC DNA]</scope>
    <source>
        <strain evidence="7 8">SS-21NJ</strain>
    </source>
</reference>
<keyword evidence="8" id="KW-1185">Reference proteome</keyword>
<dbReference type="SUPFAM" id="SSF53901">
    <property type="entry name" value="Thiolase-like"/>
    <property type="match status" value="2"/>
</dbReference>
<dbReference type="RefSeq" id="WP_205444332.1">
    <property type="nucleotide sequence ID" value="NZ_CP061510.1"/>
</dbReference>
<dbReference type="PANTHER" id="PTHR43365">
    <property type="entry name" value="BLR7806 PROTEIN"/>
    <property type="match status" value="1"/>
</dbReference>
<protein>
    <submittedName>
        <fullName evidence="7">Acetyl-CoA C-acetyltransferase</fullName>
    </submittedName>
</protein>
<evidence type="ECO:0000259" key="5">
    <source>
        <dbReference type="Pfam" id="PF00108"/>
    </source>
</evidence>
<evidence type="ECO:0000259" key="6">
    <source>
        <dbReference type="Pfam" id="PF02803"/>
    </source>
</evidence>
<dbReference type="InterPro" id="IPR016039">
    <property type="entry name" value="Thiolase-like"/>
</dbReference>
<evidence type="ECO:0000256" key="2">
    <source>
        <dbReference type="ARBA" id="ARBA00022679"/>
    </source>
</evidence>
<evidence type="ECO:0000256" key="4">
    <source>
        <dbReference type="RuleBase" id="RU003557"/>
    </source>
</evidence>
<name>A0ABX7KC18_9SPHN</name>